<keyword evidence="2 5" id="KW-0396">Initiation factor</keyword>
<dbReference type="Pfam" id="PF12353">
    <property type="entry name" value="eIF3g"/>
    <property type="match status" value="1"/>
</dbReference>
<dbReference type="Gramene" id="CDF34567">
    <property type="protein sequence ID" value="CDF34567"/>
    <property type="gene ID" value="CHC_T00009064001"/>
</dbReference>
<accession>R7Q7Q4</accession>
<evidence type="ECO:0000256" key="1">
    <source>
        <dbReference type="ARBA" id="ARBA00022490"/>
    </source>
</evidence>
<comment type="function">
    <text evidence="5">RNA-binding component of the eukaryotic translation initiation factor 3 (eIF-3) complex, which is involved in protein synthesis of a specialized repertoire of mRNAs and, together with other initiation factors, stimulates binding of mRNA and methionyl-tRNAi to the 40S ribosome. The eIF-3 complex specifically targets and initiates translation of a subset of mRNAs involved in cell proliferation. This subunit can bind 18S rRNA.</text>
</comment>
<dbReference type="OrthoDB" id="1749473at2759"/>
<dbReference type="InterPro" id="IPR034240">
    <property type="entry name" value="eIF3G_RRM"/>
</dbReference>
<organism evidence="9 10">
    <name type="scientific">Chondrus crispus</name>
    <name type="common">Carrageen Irish moss</name>
    <name type="synonym">Polymorpha crispa</name>
    <dbReference type="NCBI Taxonomy" id="2769"/>
    <lineage>
        <taxon>Eukaryota</taxon>
        <taxon>Rhodophyta</taxon>
        <taxon>Florideophyceae</taxon>
        <taxon>Rhodymeniophycidae</taxon>
        <taxon>Gigartinales</taxon>
        <taxon>Gigartinaceae</taxon>
        <taxon>Chondrus</taxon>
    </lineage>
</organism>
<feature type="region of interest" description="Disordered" evidence="7">
    <location>
        <begin position="168"/>
        <end position="207"/>
    </location>
</feature>
<feature type="compositionally biased region" description="Low complexity" evidence="7">
    <location>
        <begin position="168"/>
        <end position="177"/>
    </location>
</feature>
<dbReference type="GO" id="GO:0003723">
    <property type="term" value="F:RNA binding"/>
    <property type="evidence" value="ECO:0007669"/>
    <property type="project" value="UniProtKB-UniRule"/>
</dbReference>
<keyword evidence="3 6" id="KW-0694">RNA-binding</keyword>
<keyword evidence="1 5" id="KW-0963">Cytoplasm</keyword>
<feature type="domain" description="RRM" evidence="8">
    <location>
        <begin position="215"/>
        <end position="293"/>
    </location>
</feature>
<dbReference type="InterPro" id="IPR000504">
    <property type="entry name" value="RRM_dom"/>
</dbReference>
<dbReference type="GeneID" id="17322103"/>
<evidence type="ECO:0000256" key="5">
    <source>
        <dbReference type="HAMAP-Rule" id="MF_03006"/>
    </source>
</evidence>
<dbReference type="Pfam" id="PF00076">
    <property type="entry name" value="RRM_1"/>
    <property type="match status" value="1"/>
</dbReference>
<evidence type="ECO:0000256" key="3">
    <source>
        <dbReference type="ARBA" id="ARBA00022884"/>
    </source>
</evidence>
<proteinExistence type="inferred from homology"/>
<dbReference type="OMA" id="ICQGDHF"/>
<dbReference type="GO" id="GO:0016282">
    <property type="term" value="C:eukaryotic 43S preinitiation complex"/>
    <property type="evidence" value="ECO:0007669"/>
    <property type="project" value="UniProtKB-UniRule"/>
</dbReference>
<evidence type="ECO:0000259" key="8">
    <source>
        <dbReference type="PROSITE" id="PS50102"/>
    </source>
</evidence>
<dbReference type="EMBL" id="HG001699">
    <property type="protein sequence ID" value="CDF34567.1"/>
    <property type="molecule type" value="Genomic_DNA"/>
</dbReference>
<dbReference type="GO" id="GO:0005852">
    <property type="term" value="C:eukaryotic translation initiation factor 3 complex"/>
    <property type="evidence" value="ECO:0007669"/>
    <property type="project" value="UniProtKB-UniRule"/>
</dbReference>
<dbReference type="InterPro" id="IPR024675">
    <property type="entry name" value="eIF3g_N"/>
</dbReference>
<dbReference type="RefSeq" id="XP_005714386.1">
    <property type="nucleotide sequence ID" value="XM_005714329.1"/>
</dbReference>
<dbReference type="SUPFAM" id="SSF54928">
    <property type="entry name" value="RNA-binding domain, RBD"/>
    <property type="match status" value="1"/>
</dbReference>
<dbReference type="InterPro" id="IPR012677">
    <property type="entry name" value="Nucleotide-bd_a/b_plait_sf"/>
</dbReference>
<feature type="compositionally biased region" description="Gly residues" evidence="7">
    <location>
        <begin position="179"/>
        <end position="188"/>
    </location>
</feature>
<sequence>MAATDSLSGPAGMGGDWGEDVDYPVSGGIPPQEVKQNNDGTKTVIDYGMSEDGYLSKTITVVKVEKVSKTVSKAVAARKKWAKFGDSAGKGAGLEKGITTVSIDEINVEWVDNEDAGEEEEEEADFAEIAARDIQSRLKMERFRRRQEERKMGVANWAQLMSIEAAAKNPNAGPAPGLREGGSTGGGNKYVPPSKRGGAGAATVGESMYSRDDSATVRISNVSRNTEEADLEELCKNFGPIRRIFLSRDRETRESKGFAFVAFVNSSDAATCIARLDGYGYDHLILSVEWSKPKEPRDGEAPRHSFAR</sequence>
<evidence type="ECO:0000313" key="10">
    <source>
        <dbReference type="Proteomes" id="UP000012073"/>
    </source>
</evidence>
<dbReference type="PIRSF" id="PIRSF037949">
    <property type="entry name" value="Transl_init_eIF-3_RNA-bind"/>
    <property type="match status" value="1"/>
</dbReference>
<evidence type="ECO:0000256" key="4">
    <source>
        <dbReference type="ARBA" id="ARBA00022917"/>
    </source>
</evidence>
<dbReference type="KEGG" id="ccp:CHC_T00009064001"/>
<dbReference type="CDD" id="cd12408">
    <property type="entry name" value="RRM_eIF3G_like"/>
    <property type="match status" value="1"/>
</dbReference>
<evidence type="ECO:0000256" key="2">
    <source>
        <dbReference type="ARBA" id="ARBA00022540"/>
    </source>
</evidence>
<dbReference type="GO" id="GO:0001732">
    <property type="term" value="P:formation of cytoplasmic translation initiation complex"/>
    <property type="evidence" value="ECO:0007669"/>
    <property type="project" value="UniProtKB-UniRule"/>
</dbReference>
<evidence type="ECO:0000256" key="7">
    <source>
        <dbReference type="SAM" id="MobiDB-lite"/>
    </source>
</evidence>
<keyword evidence="4 5" id="KW-0648">Protein biosynthesis</keyword>
<dbReference type="InterPro" id="IPR035979">
    <property type="entry name" value="RBD_domain_sf"/>
</dbReference>
<reference evidence="10" key="1">
    <citation type="journal article" date="2013" name="Proc. Natl. Acad. Sci. U.S.A.">
        <title>Genome structure and metabolic features in the red seaweed Chondrus crispus shed light on evolution of the Archaeplastida.</title>
        <authorList>
            <person name="Collen J."/>
            <person name="Porcel B."/>
            <person name="Carre W."/>
            <person name="Ball S.G."/>
            <person name="Chaparro C."/>
            <person name="Tonon T."/>
            <person name="Barbeyron T."/>
            <person name="Michel G."/>
            <person name="Noel B."/>
            <person name="Valentin K."/>
            <person name="Elias M."/>
            <person name="Artiguenave F."/>
            <person name="Arun A."/>
            <person name="Aury J.M."/>
            <person name="Barbosa-Neto J.F."/>
            <person name="Bothwell J.H."/>
            <person name="Bouget F.Y."/>
            <person name="Brillet L."/>
            <person name="Cabello-Hurtado F."/>
            <person name="Capella-Gutierrez S."/>
            <person name="Charrier B."/>
            <person name="Cladiere L."/>
            <person name="Cock J.M."/>
            <person name="Coelho S.M."/>
            <person name="Colleoni C."/>
            <person name="Czjzek M."/>
            <person name="Da Silva C."/>
            <person name="Delage L."/>
            <person name="Denoeud F."/>
            <person name="Deschamps P."/>
            <person name="Dittami S.M."/>
            <person name="Gabaldon T."/>
            <person name="Gachon C.M."/>
            <person name="Groisillier A."/>
            <person name="Herve C."/>
            <person name="Jabbari K."/>
            <person name="Katinka M."/>
            <person name="Kloareg B."/>
            <person name="Kowalczyk N."/>
            <person name="Labadie K."/>
            <person name="Leblanc C."/>
            <person name="Lopez P.J."/>
            <person name="McLachlan D.H."/>
            <person name="Meslet-Cladiere L."/>
            <person name="Moustafa A."/>
            <person name="Nehr Z."/>
            <person name="Nyvall Collen P."/>
            <person name="Panaud O."/>
            <person name="Partensky F."/>
            <person name="Poulain J."/>
            <person name="Rensing S.A."/>
            <person name="Rousvoal S."/>
            <person name="Samson G."/>
            <person name="Symeonidi A."/>
            <person name="Weissenbach J."/>
            <person name="Zambounis A."/>
            <person name="Wincker P."/>
            <person name="Boyen C."/>
        </authorList>
    </citation>
    <scope>NUCLEOTIDE SEQUENCE [LARGE SCALE GENOMIC DNA]</scope>
    <source>
        <strain evidence="10">cv. Stackhouse</strain>
    </source>
</reference>
<dbReference type="HAMAP" id="MF_03006">
    <property type="entry name" value="eIF3g"/>
    <property type="match status" value="1"/>
</dbReference>
<evidence type="ECO:0000313" key="9">
    <source>
        <dbReference type="EMBL" id="CDF34567.1"/>
    </source>
</evidence>
<dbReference type="PhylomeDB" id="R7Q7Q4"/>
<dbReference type="AlphaFoldDB" id="R7Q7Q4"/>
<keyword evidence="10" id="KW-1185">Reference proteome</keyword>
<name>R7Q7Q4_CHOCR</name>
<gene>
    <name evidence="9" type="ORF">CHC_T00009064001</name>
</gene>
<protein>
    <recommendedName>
        <fullName evidence="5">Eukaryotic translation initiation factor 3 subunit G</fullName>
        <shortName evidence="5">eIF3g</shortName>
    </recommendedName>
    <alternativeName>
        <fullName evidence="5">Eukaryotic translation initiation factor 3 RNA-binding subunit</fullName>
        <shortName evidence="5">eIF-3 RNA-binding subunit</shortName>
    </alternativeName>
    <alternativeName>
        <fullName evidence="5">Eukaryotic translation initiation factor 3 subunit 4</fullName>
    </alternativeName>
</protein>
<comment type="similarity">
    <text evidence="5">Belongs to the eIF-3 subunit G family.</text>
</comment>
<dbReference type="PANTHER" id="PTHR10352">
    <property type="entry name" value="EUKARYOTIC TRANSLATION INITIATION FACTOR 3 SUBUNIT G"/>
    <property type="match status" value="1"/>
</dbReference>
<comment type="subunit">
    <text evidence="5">Component of the eukaryotic translation initiation factor 3 (eIF-3) complex.</text>
</comment>
<dbReference type="Proteomes" id="UP000012073">
    <property type="component" value="Unassembled WGS sequence"/>
</dbReference>
<dbReference type="STRING" id="2769.R7Q7Q4"/>
<feature type="region of interest" description="Disordered" evidence="7">
    <location>
        <begin position="1"/>
        <end position="39"/>
    </location>
</feature>
<dbReference type="InterPro" id="IPR017334">
    <property type="entry name" value="eIF3_g"/>
</dbReference>
<dbReference type="Gene3D" id="3.30.70.330">
    <property type="match status" value="1"/>
</dbReference>
<dbReference type="GO" id="GO:0033290">
    <property type="term" value="C:eukaryotic 48S preinitiation complex"/>
    <property type="evidence" value="ECO:0007669"/>
    <property type="project" value="UniProtKB-UniRule"/>
</dbReference>
<comment type="subcellular location">
    <subcellularLocation>
        <location evidence="5">Cytoplasm</location>
    </subcellularLocation>
</comment>
<evidence type="ECO:0000256" key="6">
    <source>
        <dbReference type="PROSITE-ProRule" id="PRU00176"/>
    </source>
</evidence>
<dbReference type="PROSITE" id="PS50102">
    <property type="entry name" value="RRM"/>
    <property type="match status" value="1"/>
</dbReference>
<dbReference type="GO" id="GO:0003743">
    <property type="term" value="F:translation initiation factor activity"/>
    <property type="evidence" value="ECO:0007669"/>
    <property type="project" value="UniProtKB-UniRule"/>
</dbReference>
<dbReference type="SMART" id="SM00360">
    <property type="entry name" value="RRM"/>
    <property type="match status" value="1"/>
</dbReference>